<evidence type="ECO:0000313" key="4">
    <source>
        <dbReference type="EMBL" id="CBW54030.1"/>
    </source>
</evidence>
<gene>
    <name evidence="3" type="ORF">MLC_2150</name>
    <name evidence="4" type="ORF">MLC_3020</name>
</gene>
<dbReference type="GO" id="GO:0003697">
    <property type="term" value="F:single-stranded DNA binding"/>
    <property type="evidence" value="ECO:0007669"/>
    <property type="project" value="InterPro"/>
</dbReference>
<protein>
    <recommendedName>
        <fullName evidence="2">Single-stranded DNA-binding protein</fullName>
    </recommendedName>
</protein>
<dbReference type="Gene3D" id="2.40.50.140">
    <property type="entry name" value="Nucleic acid-binding proteins"/>
    <property type="match status" value="1"/>
</dbReference>
<dbReference type="InterPro" id="IPR000424">
    <property type="entry name" value="Primosome_PriB/ssb"/>
</dbReference>
<evidence type="ECO:0000313" key="5">
    <source>
        <dbReference type="Proteomes" id="UP000010103"/>
    </source>
</evidence>
<dbReference type="KEGG" id="mml:MLC_2150"/>
<dbReference type="InterPro" id="IPR011344">
    <property type="entry name" value="ssDNA-bd"/>
</dbReference>
<reference evidence="5" key="3">
    <citation type="journal article" date="2011" name="BMC Genomics">
        <title>Mycoplasma mycoides, from mycoides Small Colony to capri. A microevolutionary perspective.</title>
        <authorList>
            <person name="Thiaucourt F."/>
            <person name="Manso-Silvan L."/>
            <person name="Salah W."/>
            <person name="Barbe V."/>
            <person name="Berger A."/>
            <person name="Jacob D."/>
            <person name="Breton M."/>
            <person name="Dupuy V."/>
            <person name="Lomenech A.M."/>
            <person name="Blanchard A."/>
            <person name="Sirand-Pugnet P."/>
        </authorList>
    </citation>
    <scope>NUCLEOTIDE SEQUENCE [LARGE SCALE GENOMIC DNA]</scope>
    <source>
        <strain evidence="5">95010</strain>
    </source>
</reference>
<dbReference type="Proteomes" id="UP000010103">
    <property type="component" value="Chromosome"/>
</dbReference>
<evidence type="ECO:0000256" key="1">
    <source>
        <dbReference type="ARBA" id="ARBA00023125"/>
    </source>
</evidence>
<accession>F4MPB1</accession>
<keyword evidence="1 2" id="KW-0238">DNA-binding</keyword>
<reference evidence="3" key="1">
    <citation type="submission" date="2010-09" db="EMBL/GenBank/DDBJ databases">
        <authorList>
            <person name="Genoscope - CEA"/>
        </authorList>
    </citation>
    <scope>NUCLEOTIDE SEQUENCE</scope>
    <source>
        <strain evidence="3">95010</strain>
    </source>
</reference>
<dbReference type="EMBL" id="FQ377874">
    <property type="protein sequence ID" value="CBW54030.1"/>
    <property type="molecule type" value="Genomic_DNA"/>
</dbReference>
<dbReference type="PROSITE" id="PS50935">
    <property type="entry name" value="SSB"/>
    <property type="match status" value="1"/>
</dbReference>
<evidence type="ECO:0000313" key="3">
    <source>
        <dbReference type="EMBL" id="CBW53943.1"/>
    </source>
</evidence>
<dbReference type="PANTHER" id="PTHR10302:SF27">
    <property type="entry name" value="SINGLE-STRANDED DNA-BINDING PROTEIN"/>
    <property type="match status" value="1"/>
</dbReference>
<dbReference type="PANTHER" id="PTHR10302">
    <property type="entry name" value="SINGLE-STRANDED DNA-BINDING PROTEIN"/>
    <property type="match status" value="1"/>
</dbReference>
<proteinExistence type="predicted"/>
<dbReference type="GO" id="GO:0006260">
    <property type="term" value="P:DNA replication"/>
    <property type="evidence" value="ECO:0007669"/>
    <property type="project" value="InterPro"/>
</dbReference>
<dbReference type="InterPro" id="IPR012340">
    <property type="entry name" value="NA-bd_OB-fold"/>
</dbReference>
<reference evidence="5" key="2">
    <citation type="journal article" date="2011" name="BMC Genomics">
        <title>Mycoplasma mycoides, from "mycoides Small Colony" to "capri". A microevolutionary perspective.</title>
        <authorList>
            <person name="Thiaucourt F."/>
            <person name="Manso-Silvan L."/>
            <person name="Salah W."/>
            <person name="Barbe V."/>
            <person name="Berger A."/>
            <person name="Jacob D."/>
            <person name="Breton M."/>
            <person name="Dupuy V."/>
            <person name="Lomenech A.M."/>
            <person name="Blanchard A."/>
            <person name="Sirand-Pugnet P."/>
        </authorList>
    </citation>
    <scope>NUCLEOTIDE SEQUENCE [LARGE SCALE GENOMIC DNA]</scope>
    <source>
        <strain evidence="5">95010</strain>
    </source>
</reference>
<sequence length="138" mass="16181">MNQVNLIGRLANEKFYEKEYQTESKKDGKLLKFQIATLKTPKTEFLEITVYNKLAELIKKYVHKGDLIQITGKLQNNIFKTKDNKTISKTEVIGDSILFLTNSNKTIDETNQQVFDEVSDEEMEEFMRDLENDNFEFI</sequence>
<dbReference type="GO" id="GO:0009295">
    <property type="term" value="C:nucleoid"/>
    <property type="evidence" value="ECO:0007669"/>
    <property type="project" value="TreeGrafter"/>
</dbReference>
<dbReference type="RefSeq" id="WP_013729363.1">
    <property type="nucleotide sequence ID" value="NC_015431.1"/>
</dbReference>
<dbReference type="Pfam" id="PF00436">
    <property type="entry name" value="SSB"/>
    <property type="match status" value="1"/>
</dbReference>
<dbReference type="PIRSF" id="PIRSF002070">
    <property type="entry name" value="SSB"/>
    <property type="match status" value="1"/>
</dbReference>
<dbReference type="HOGENOM" id="CLU_154538_0_0_14"/>
<dbReference type="KEGG" id="mml:MLC_3020"/>
<dbReference type="CDD" id="cd04496">
    <property type="entry name" value="SSB_OBF"/>
    <property type="match status" value="1"/>
</dbReference>
<dbReference type="EMBL" id="FQ377874">
    <property type="protein sequence ID" value="CBW53943.1"/>
    <property type="molecule type" value="Genomic_DNA"/>
</dbReference>
<dbReference type="AlphaFoldDB" id="F4MPB1"/>
<evidence type="ECO:0000256" key="2">
    <source>
        <dbReference type="PIRNR" id="PIRNR002070"/>
    </source>
</evidence>
<dbReference type="SUPFAM" id="SSF50249">
    <property type="entry name" value="Nucleic acid-binding proteins"/>
    <property type="match status" value="1"/>
</dbReference>
<name>F4MPB1_MYCML</name>
<organism evidence="3 5">
    <name type="scientific">Mycoplasma mycoides subsp. capri LC str. 95010</name>
    <dbReference type="NCBI Taxonomy" id="862259"/>
    <lineage>
        <taxon>Bacteria</taxon>
        <taxon>Bacillati</taxon>
        <taxon>Mycoplasmatota</taxon>
        <taxon>Mollicutes</taxon>
        <taxon>Mycoplasmataceae</taxon>
        <taxon>Mycoplasma</taxon>
    </lineage>
</organism>
<dbReference type="OrthoDB" id="401333at2"/>